<keyword evidence="2" id="KW-1185">Reference proteome</keyword>
<dbReference type="Proteomes" id="UP000501727">
    <property type="component" value="Chromosome"/>
</dbReference>
<evidence type="ECO:0000313" key="1">
    <source>
        <dbReference type="EMBL" id="BCA88500.1"/>
    </source>
</evidence>
<evidence type="ECO:0000313" key="2">
    <source>
        <dbReference type="Proteomes" id="UP000501727"/>
    </source>
</evidence>
<protein>
    <submittedName>
        <fullName evidence="1">Uncharacterized protein</fullName>
    </submittedName>
</protein>
<dbReference type="AlphaFoldDB" id="A0A6F8SLM1"/>
<name>A0A6F8SLM1_9ACTN</name>
<reference evidence="2" key="1">
    <citation type="journal article" date="2020" name="Microbiol. Resour. Announc.">
        <title>Complete Genome Sequence of Adlercreutzia sp. Strain 8CFCBH1, a Potent Producer of Equol, Isolated from Healthy Japanese Feces.</title>
        <authorList>
            <person name="Ogata Y."/>
            <person name="Sakamoto M."/>
            <person name="Ohkuma M."/>
            <person name="Hattori M."/>
            <person name="Suda W."/>
        </authorList>
    </citation>
    <scope>NUCLEOTIDE SEQUENCE [LARGE SCALE GENOMIC DNA]</scope>
    <source>
        <strain evidence="2">8CFCBH1</strain>
    </source>
</reference>
<proteinExistence type="predicted"/>
<gene>
    <name evidence="1" type="ORF">ADCFC_09980</name>
</gene>
<accession>A0A6F8SLM1</accession>
<sequence length="80" mass="8958">MQMHIIEGAALPLRNQAMHGARKVRHSLTHIVQGSLRRVAGFIKDAGGRHRRRRIARNEIVGECRLAVESNAHEPPLPIV</sequence>
<organism evidence="1 2">
    <name type="scientific">Adlercreutzia hattorii</name>
    <dbReference type="NCBI Taxonomy" id="2707299"/>
    <lineage>
        <taxon>Bacteria</taxon>
        <taxon>Bacillati</taxon>
        <taxon>Actinomycetota</taxon>
        <taxon>Coriobacteriia</taxon>
        <taxon>Eggerthellales</taxon>
        <taxon>Eggerthellaceae</taxon>
        <taxon>Adlercreutzia</taxon>
    </lineage>
</organism>
<dbReference type="KEGG" id="ahat:ADCFC_11190"/>
<dbReference type="EMBL" id="AP022829">
    <property type="protein sequence ID" value="BCA88500.1"/>
    <property type="molecule type" value="Genomic_DNA"/>
</dbReference>
<reference evidence="2" key="2">
    <citation type="submission" date="2020-03" db="EMBL/GenBank/DDBJ databases">
        <title>Complete Genome Sequence of Adlercreutzia sp. strain 8CFCBH1 Producing Equol, Isolated from Healthy Japanese Feces.</title>
        <authorList>
            <person name="Ogata Y."/>
            <person name="Sakamoto M."/>
            <person name="Ohkuma M."/>
            <person name="Hattori M."/>
            <person name="Suda W."/>
        </authorList>
    </citation>
    <scope>NUCLEOTIDE SEQUENCE [LARGE SCALE GENOMIC DNA]</scope>
    <source>
        <strain evidence="2">8CFCBH1</strain>
    </source>
</reference>